<organism evidence="1 2">
    <name type="scientific">Seinonella peptonophila</name>
    <dbReference type="NCBI Taxonomy" id="112248"/>
    <lineage>
        <taxon>Bacteria</taxon>
        <taxon>Bacillati</taxon>
        <taxon>Bacillota</taxon>
        <taxon>Bacilli</taxon>
        <taxon>Bacillales</taxon>
        <taxon>Thermoactinomycetaceae</taxon>
        <taxon>Seinonella</taxon>
    </lineage>
</organism>
<dbReference type="OrthoDB" id="2989002at2"/>
<keyword evidence="2" id="KW-1185">Reference proteome</keyword>
<name>A0A1M4XP39_9BACL</name>
<accession>A0A1M4XP39</accession>
<dbReference type="AlphaFoldDB" id="A0A1M4XP39"/>
<dbReference type="RefSeq" id="WP_073154722.1">
    <property type="nucleotide sequence ID" value="NZ_FQVL01000005.1"/>
</dbReference>
<gene>
    <name evidence="1" type="ORF">SAMN05444392_105103</name>
</gene>
<proteinExistence type="predicted"/>
<protein>
    <submittedName>
        <fullName evidence="1">Uncharacterized protein</fullName>
    </submittedName>
</protein>
<dbReference type="Proteomes" id="UP000184476">
    <property type="component" value="Unassembled WGS sequence"/>
</dbReference>
<evidence type="ECO:0000313" key="2">
    <source>
        <dbReference type="Proteomes" id="UP000184476"/>
    </source>
</evidence>
<evidence type="ECO:0000313" key="1">
    <source>
        <dbReference type="EMBL" id="SHE95269.1"/>
    </source>
</evidence>
<dbReference type="EMBL" id="FQVL01000005">
    <property type="protein sequence ID" value="SHE95269.1"/>
    <property type="molecule type" value="Genomic_DNA"/>
</dbReference>
<reference evidence="1 2" key="1">
    <citation type="submission" date="2016-11" db="EMBL/GenBank/DDBJ databases">
        <authorList>
            <person name="Jaros S."/>
            <person name="Januszkiewicz K."/>
            <person name="Wedrychowicz H."/>
        </authorList>
    </citation>
    <scope>NUCLEOTIDE SEQUENCE [LARGE SCALE GENOMIC DNA]</scope>
    <source>
        <strain evidence="1 2">DSM 44666</strain>
    </source>
</reference>
<sequence>MLNLSIAGPKEERKRFLDHFRVQPYYQLLSPDGDYELKEDAATVVQFEFQHQVLKPSLRKSFWVELVTEDQEKLRIHLLDGNVINMGNGNTIIYGKNYDIFSPKKTHCSSKTVDYKKEGLMLL</sequence>